<keyword evidence="1" id="KW-0175">Coiled coil</keyword>
<organism evidence="2 3">
    <name type="scientific">Candolleomyces eurysporus</name>
    <dbReference type="NCBI Taxonomy" id="2828524"/>
    <lineage>
        <taxon>Eukaryota</taxon>
        <taxon>Fungi</taxon>
        <taxon>Dikarya</taxon>
        <taxon>Basidiomycota</taxon>
        <taxon>Agaricomycotina</taxon>
        <taxon>Agaricomycetes</taxon>
        <taxon>Agaricomycetidae</taxon>
        <taxon>Agaricales</taxon>
        <taxon>Agaricineae</taxon>
        <taxon>Psathyrellaceae</taxon>
        <taxon>Candolleomyces</taxon>
    </lineage>
</organism>
<reference evidence="2" key="1">
    <citation type="submission" date="2022-06" db="EMBL/GenBank/DDBJ databases">
        <title>Genome Sequence of Candolleomyces eurysporus.</title>
        <authorList>
            <person name="Buettner E."/>
        </authorList>
    </citation>
    <scope>NUCLEOTIDE SEQUENCE</scope>
    <source>
        <strain evidence="2">VTCC 930004</strain>
    </source>
</reference>
<dbReference type="EMBL" id="JANBPK010000944">
    <property type="protein sequence ID" value="KAJ2928052.1"/>
    <property type="molecule type" value="Genomic_DNA"/>
</dbReference>
<comment type="caution">
    <text evidence="2">The sequence shown here is derived from an EMBL/GenBank/DDBJ whole genome shotgun (WGS) entry which is preliminary data.</text>
</comment>
<keyword evidence="3" id="KW-1185">Reference proteome</keyword>
<feature type="coiled-coil region" evidence="1">
    <location>
        <begin position="85"/>
        <end position="112"/>
    </location>
</feature>
<dbReference type="AlphaFoldDB" id="A0A9W8J4H9"/>
<protein>
    <submittedName>
        <fullName evidence="2">Uncharacterized protein</fullName>
    </submittedName>
</protein>
<proteinExistence type="predicted"/>
<evidence type="ECO:0000256" key="1">
    <source>
        <dbReference type="SAM" id="Coils"/>
    </source>
</evidence>
<evidence type="ECO:0000313" key="3">
    <source>
        <dbReference type="Proteomes" id="UP001140091"/>
    </source>
</evidence>
<gene>
    <name evidence="2" type="ORF">H1R20_g9040</name>
</gene>
<feature type="non-terminal residue" evidence="2">
    <location>
        <position position="160"/>
    </location>
</feature>
<accession>A0A9W8J4H9</accession>
<sequence>MGRNSNAKQPVGGESPRALVRVDRCRTDRPQVDSIQEQVQRVTQELEEVMCGRNGRGYLTLLCIGLEAHYQQGTPAKGRDYVMNREIKLRKIQKALEKYRTLQEDIDGIDGNRNRIDEVIGTVRQVIDWMDDVIWNAMVDPAHTVQRFRAEELKFQIDSI</sequence>
<dbReference type="Proteomes" id="UP001140091">
    <property type="component" value="Unassembled WGS sequence"/>
</dbReference>
<name>A0A9W8J4H9_9AGAR</name>
<evidence type="ECO:0000313" key="2">
    <source>
        <dbReference type="EMBL" id="KAJ2928052.1"/>
    </source>
</evidence>